<dbReference type="InterPro" id="IPR013762">
    <property type="entry name" value="Integrase-like_cat_sf"/>
</dbReference>
<sequence>MTRILIMTDLNHELQPHSLRHSHTSILAVLGFDLIEIMDRLGHTIEETTVNVYLHVTKGKKKRPPTSSVNSLGVSVRQMLNFKF</sequence>
<dbReference type="InterPro" id="IPR011010">
    <property type="entry name" value="DNA_brk_join_enz"/>
</dbReference>
<evidence type="ECO:0000259" key="2">
    <source>
        <dbReference type="PROSITE" id="PS51898"/>
    </source>
</evidence>
<dbReference type="Proteomes" id="UP000663981">
    <property type="component" value="Unassembled WGS sequence"/>
</dbReference>
<accession>A0ABS3NA67</accession>
<protein>
    <submittedName>
        <fullName evidence="3">Tyrosine-type recombinase/integrase</fullName>
    </submittedName>
</protein>
<evidence type="ECO:0000313" key="3">
    <source>
        <dbReference type="EMBL" id="MBO1515174.1"/>
    </source>
</evidence>
<name>A0ABS3NA67_9BACI</name>
<organism evidence="3 4">
    <name type="scientific">Metabacillus bambusae</name>
    <dbReference type="NCBI Taxonomy" id="2795218"/>
    <lineage>
        <taxon>Bacteria</taxon>
        <taxon>Bacillati</taxon>
        <taxon>Bacillota</taxon>
        <taxon>Bacilli</taxon>
        <taxon>Bacillales</taxon>
        <taxon>Bacillaceae</taxon>
        <taxon>Metabacillus</taxon>
    </lineage>
</organism>
<dbReference type="Pfam" id="PF00589">
    <property type="entry name" value="Phage_integrase"/>
    <property type="match status" value="1"/>
</dbReference>
<proteinExistence type="predicted"/>
<dbReference type="PROSITE" id="PS51898">
    <property type="entry name" value="TYR_RECOMBINASE"/>
    <property type="match status" value="1"/>
</dbReference>
<reference evidence="3 4" key="1">
    <citation type="submission" date="2021-03" db="EMBL/GenBank/DDBJ databases">
        <title>Whole genome sequence of Metabacillus bambusae BG109.</title>
        <authorList>
            <person name="Jeong J.W."/>
        </authorList>
    </citation>
    <scope>NUCLEOTIDE SEQUENCE [LARGE SCALE GENOMIC DNA]</scope>
    <source>
        <strain evidence="3 4">BG109</strain>
    </source>
</reference>
<evidence type="ECO:0000256" key="1">
    <source>
        <dbReference type="ARBA" id="ARBA00023172"/>
    </source>
</evidence>
<dbReference type="SUPFAM" id="SSF56349">
    <property type="entry name" value="DNA breaking-rejoining enzymes"/>
    <property type="match status" value="1"/>
</dbReference>
<dbReference type="InterPro" id="IPR002104">
    <property type="entry name" value="Integrase_catalytic"/>
</dbReference>
<keyword evidence="1" id="KW-0233">DNA recombination</keyword>
<keyword evidence="4" id="KW-1185">Reference proteome</keyword>
<comment type="caution">
    <text evidence="3">The sequence shown here is derived from an EMBL/GenBank/DDBJ whole genome shotgun (WGS) entry which is preliminary data.</text>
</comment>
<dbReference type="EMBL" id="JAGDEL010000032">
    <property type="protein sequence ID" value="MBO1515174.1"/>
    <property type="molecule type" value="Genomic_DNA"/>
</dbReference>
<dbReference type="Gene3D" id="1.10.443.10">
    <property type="entry name" value="Intergrase catalytic core"/>
    <property type="match status" value="1"/>
</dbReference>
<feature type="domain" description="Tyr recombinase" evidence="2">
    <location>
        <begin position="1"/>
        <end position="66"/>
    </location>
</feature>
<gene>
    <name evidence="3" type="ORF">I7822_26505</name>
</gene>
<evidence type="ECO:0000313" key="4">
    <source>
        <dbReference type="Proteomes" id="UP000663981"/>
    </source>
</evidence>